<evidence type="ECO:0000313" key="2">
    <source>
        <dbReference type="EMBL" id="WMX45422.1"/>
    </source>
</evidence>
<feature type="domain" description="Resolvase/invertase-type recombinase catalytic" evidence="1">
    <location>
        <begin position="3"/>
        <end position="53"/>
    </location>
</feature>
<evidence type="ECO:0000259" key="1">
    <source>
        <dbReference type="Pfam" id="PF00239"/>
    </source>
</evidence>
<dbReference type="SUPFAM" id="SSF53041">
    <property type="entry name" value="Resolvase-like"/>
    <property type="match status" value="1"/>
</dbReference>
<name>A0ABY9RTZ8_9ACTN</name>
<organism evidence="2 3">
    <name type="scientific">Streptomyces roseicoloratus</name>
    <dbReference type="NCBI Taxonomy" id="2508722"/>
    <lineage>
        <taxon>Bacteria</taxon>
        <taxon>Bacillati</taxon>
        <taxon>Actinomycetota</taxon>
        <taxon>Actinomycetes</taxon>
        <taxon>Kitasatosporales</taxon>
        <taxon>Streptomycetaceae</taxon>
        <taxon>Streptomyces</taxon>
    </lineage>
</organism>
<reference evidence="2 3" key="1">
    <citation type="submission" date="2023-09" db="EMBL/GenBank/DDBJ databases">
        <title>Complete genome of Streptomyces roseicoloratus T14.</title>
        <authorList>
            <person name="Bashizi T."/>
            <person name="Kim M.-J."/>
            <person name="Lee G."/>
            <person name="Tagele S.B."/>
            <person name="Shin J.-H."/>
        </authorList>
    </citation>
    <scope>NUCLEOTIDE SEQUENCE [LARGE SCALE GENOMIC DNA]</scope>
    <source>
        <strain evidence="2 3">T14</strain>
    </source>
</reference>
<gene>
    <name evidence="2" type="ORF">RGF97_11940</name>
</gene>
<accession>A0ABY9RTZ8</accession>
<dbReference type="Pfam" id="PF00239">
    <property type="entry name" value="Resolvase"/>
    <property type="match status" value="1"/>
</dbReference>
<dbReference type="RefSeq" id="WP_246095234.1">
    <property type="nucleotide sequence ID" value="NZ_CP133762.1"/>
</dbReference>
<keyword evidence="3" id="KW-1185">Reference proteome</keyword>
<dbReference type="InterPro" id="IPR036162">
    <property type="entry name" value="Resolvase-like_N_sf"/>
</dbReference>
<dbReference type="InterPro" id="IPR006119">
    <property type="entry name" value="Resolv_N"/>
</dbReference>
<evidence type="ECO:0000313" key="3">
    <source>
        <dbReference type="Proteomes" id="UP001250858"/>
    </source>
</evidence>
<dbReference type="Gene3D" id="3.40.50.1390">
    <property type="entry name" value="Resolvase, N-terminal catalytic domain"/>
    <property type="match status" value="1"/>
</dbReference>
<dbReference type="EMBL" id="CP133762">
    <property type="protein sequence ID" value="WMX45422.1"/>
    <property type="molecule type" value="Genomic_DNA"/>
</dbReference>
<dbReference type="Proteomes" id="UP001250858">
    <property type="component" value="Chromosome"/>
</dbReference>
<sequence length="83" mass="8946">MIHTFKDVGRTGGDPIAVRPGFEDLMPAVRAGEVDVVVVSEPSRLTRQGAHDALESRNDGQRSTCCARGCHQLKAGRQFGRAV</sequence>
<proteinExistence type="predicted"/>
<protein>
    <submittedName>
        <fullName evidence="2">Recombinase family protein</fullName>
    </submittedName>
</protein>